<protein>
    <recommendedName>
        <fullName evidence="1">DUF7587 domain-containing protein</fullName>
    </recommendedName>
</protein>
<accession>A0A6A6FA58</accession>
<organism evidence="2 3">
    <name type="scientific">Cercospora zeae-maydis SCOH1-5</name>
    <dbReference type="NCBI Taxonomy" id="717836"/>
    <lineage>
        <taxon>Eukaryota</taxon>
        <taxon>Fungi</taxon>
        <taxon>Dikarya</taxon>
        <taxon>Ascomycota</taxon>
        <taxon>Pezizomycotina</taxon>
        <taxon>Dothideomycetes</taxon>
        <taxon>Dothideomycetidae</taxon>
        <taxon>Mycosphaerellales</taxon>
        <taxon>Mycosphaerellaceae</taxon>
        <taxon>Cercospora</taxon>
    </lineage>
</organism>
<sequence length="191" mass="22067">MDRLRCSLQELPDYLYRVQYNGCNTEFSDRGLFAADNTTTFDETNIPSFQMSIVNQFTRTNRLPTPFVSVFSEIEHAENWALTMGPNVKLLHLSTALWKDPYIFKLSTLCQRLPVTIPDAASQHIKGAYLCLHSVPFEAVTEVMDREAIESRVDGRKYREYYLPYDPDDSEDEAIENNCNDDAMKMLEGDW</sequence>
<dbReference type="PANTHER" id="PTHR40781">
    <property type="match status" value="1"/>
</dbReference>
<proteinExistence type="predicted"/>
<evidence type="ECO:0000259" key="1">
    <source>
        <dbReference type="Pfam" id="PF24494"/>
    </source>
</evidence>
<dbReference type="InterPro" id="IPR056009">
    <property type="entry name" value="DUF7587"/>
</dbReference>
<dbReference type="EMBL" id="ML992682">
    <property type="protein sequence ID" value="KAF2210292.1"/>
    <property type="molecule type" value="Genomic_DNA"/>
</dbReference>
<gene>
    <name evidence="2" type="ORF">CERZMDRAFT_121891</name>
</gene>
<dbReference type="Proteomes" id="UP000799539">
    <property type="component" value="Unassembled WGS sequence"/>
</dbReference>
<dbReference type="AlphaFoldDB" id="A0A6A6FA58"/>
<reference evidence="2" key="1">
    <citation type="journal article" date="2020" name="Stud. Mycol.">
        <title>101 Dothideomycetes genomes: a test case for predicting lifestyles and emergence of pathogens.</title>
        <authorList>
            <person name="Haridas S."/>
            <person name="Albert R."/>
            <person name="Binder M."/>
            <person name="Bloem J."/>
            <person name="Labutti K."/>
            <person name="Salamov A."/>
            <person name="Andreopoulos B."/>
            <person name="Baker S."/>
            <person name="Barry K."/>
            <person name="Bills G."/>
            <person name="Bluhm B."/>
            <person name="Cannon C."/>
            <person name="Castanera R."/>
            <person name="Culley D."/>
            <person name="Daum C."/>
            <person name="Ezra D."/>
            <person name="Gonzalez J."/>
            <person name="Henrissat B."/>
            <person name="Kuo A."/>
            <person name="Liang C."/>
            <person name="Lipzen A."/>
            <person name="Lutzoni F."/>
            <person name="Magnuson J."/>
            <person name="Mondo S."/>
            <person name="Nolan M."/>
            <person name="Ohm R."/>
            <person name="Pangilinan J."/>
            <person name="Park H.-J."/>
            <person name="Ramirez L."/>
            <person name="Alfaro M."/>
            <person name="Sun H."/>
            <person name="Tritt A."/>
            <person name="Yoshinaga Y."/>
            <person name="Zwiers L.-H."/>
            <person name="Turgeon B."/>
            <person name="Goodwin S."/>
            <person name="Spatafora J."/>
            <person name="Crous P."/>
            <person name="Grigoriev I."/>
        </authorList>
    </citation>
    <scope>NUCLEOTIDE SEQUENCE</scope>
    <source>
        <strain evidence="2">SCOH1-5</strain>
    </source>
</reference>
<keyword evidence="3" id="KW-1185">Reference proteome</keyword>
<dbReference type="OrthoDB" id="3638841at2759"/>
<dbReference type="PANTHER" id="PTHR40781:SF1">
    <property type="match status" value="1"/>
</dbReference>
<feature type="domain" description="DUF7587" evidence="1">
    <location>
        <begin position="11"/>
        <end position="145"/>
    </location>
</feature>
<evidence type="ECO:0000313" key="3">
    <source>
        <dbReference type="Proteomes" id="UP000799539"/>
    </source>
</evidence>
<evidence type="ECO:0000313" key="2">
    <source>
        <dbReference type="EMBL" id="KAF2210292.1"/>
    </source>
</evidence>
<name>A0A6A6FA58_9PEZI</name>
<dbReference type="Pfam" id="PF24494">
    <property type="entry name" value="DUF7587"/>
    <property type="match status" value="1"/>
</dbReference>